<evidence type="ECO:0000313" key="11">
    <source>
        <dbReference type="EMBL" id="VVO26184.1"/>
    </source>
</evidence>
<evidence type="ECO:0000259" key="9">
    <source>
        <dbReference type="PROSITE" id="PS50110"/>
    </source>
</evidence>
<dbReference type="InterPro" id="IPR003594">
    <property type="entry name" value="HATPase_dom"/>
</dbReference>
<accession>A0A5E7EHC0</accession>
<dbReference type="Proteomes" id="UP000337909">
    <property type="component" value="Unassembled WGS sequence"/>
</dbReference>
<dbReference type="AlphaFoldDB" id="A0A5E7EHC0"/>
<dbReference type="CDD" id="cd00156">
    <property type="entry name" value="REC"/>
    <property type="match status" value="1"/>
</dbReference>
<dbReference type="NCBIfam" id="NF041832">
    <property type="entry name" value="near_NosP_CTERM"/>
    <property type="match status" value="1"/>
</dbReference>
<feature type="coiled-coil region" evidence="7">
    <location>
        <begin position="157"/>
        <end position="216"/>
    </location>
</feature>
<evidence type="ECO:0000256" key="1">
    <source>
        <dbReference type="ARBA" id="ARBA00000085"/>
    </source>
</evidence>
<reference evidence="11 12" key="1">
    <citation type="submission" date="2019-09" db="EMBL/GenBank/DDBJ databases">
        <authorList>
            <person name="Chandra G."/>
            <person name="Truman W A."/>
        </authorList>
    </citation>
    <scope>NUCLEOTIDE SEQUENCE [LARGE SCALE GENOMIC DNA]</scope>
    <source>
        <strain evidence="11">PS691</strain>
    </source>
</reference>
<dbReference type="PROSITE" id="PS50110">
    <property type="entry name" value="RESPONSE_REGULATORY"/>
    <property type="match status" value="1"/>
</dbReference>
<feature type="modified residue" description="4-aspartylphosphate" evidence="6">
    <location>
        <position position="508"/>
    </location>
</feature>
<dbReference type="GO" id="GO:0009927">
    <property type="term" value="F:histidine phosphotransfer kinase activity"/>
    <property type="evidence" value="ECO:0007669"/>
    <property type="project" value="TreeGrafter"/>
</dbReference>
<evidence type="ECO:0000256" key="2">
    <source>
        <dbReference type="ARBA" id="ARBA00012438"/>
    </source>
</evidence>
<dbReference type="Pfam" id="PF00512">
    <property type="entry name" value="HisKA"/>
    <property type="match status" value="1"/>
</dbReference>
<dbReference type="Pfam" id="PF13188">
    <property type="entry name" value="PAS_8"/>
    <property type="match status" value="1"/>
</dbReference>
<dbReference type="InterPro" id="IPR001789">
    <property type="entry name" value="Sig_transdc_resp-reg_receiver"/>
</dbReference>
<evidence type="ECO:0000256" key="3">
    <source>
        <dbReference type="ARBA" id="ARBA00022553"/>
    </source>
</evidence>
<feature type="domain" description="Response regulatory" evidence="9">
    <location>
        <begin position="459"/>
        <end position="574"/>
    </location>
</feature>
<dbReference type="FunFam" id="3.30.565.10:FF:000049">
    <property type="entry name" value="Two-component sensor histidine kinase"/>
    <property type="match status" value="1"/>
</dbReference>
<sequence>MAKPSEEQQRALAGLLGLGSHSARKTHYPELAARLDELEAERNRYKWLFEHAVHGIFQASLQEGMRAANPALARMLGYDTPQEVLFSLTGLVGNLFVGGAGELQSISEKLQSQRSLLGYETRLQRKDGSSLDVLMNLLLKPDQDGLVEGFVTDITDRKLAQQRLQQLNDELEQRVAARTDELLEANRNLQQQIAQREQVEQALRDARDAAQAANRSKDKYLAAASHDLLQPLNAARLLISTLRERALPEVEQVLVERTHQALEGAEDLLTDLLDISKLDQAAVKPDIALYRLDELLAPLVSEFQSVAQAAGLNLRARVGNFAVHTDLRLMTRILRNFLSNACRYTVEGSILLGARRRGEFLRLEVWDTGRGIAADRLDSIFLEFNQLDVGRAADRKGVGLGLAIVERIAKILGYRVQVISRPGRGSMFSIDVPISREVPLPISQAAPQLITGNPLPGRRLLVLDNELSILESMSALLGQWGCEVVTATDEVGALQALQGRAPELILADFHLDHGVIGCEVVRRLREHFAQPIPAIMITADRSDQCRRSLQKLGAPLLNKPVKPGKLRAALSQMLG</sequence>
<dbReference type="InterPro" id="IPR011006">
    <property type="entry name" value="CheY-like_superfamily"/>
</dbReference>
<dbReference type="SUPFAM" id="SSF52172">
    <property type="entry name" value="CheY-like"/>
    <property type="match status" value="1"/>
</dbReference>
<evidence type="ECO:0000313" key="12">
    <source>
        <dbReference type="Proteomes" id="UP000337909"/>
    </source>
</evidence>
<dbReference type="EMBL" id="CABVHQ010000059">
    <property type="protein sequence ID" value="VVO26184.1"/>
    <property type="molecule type" value="Genomic_DNA"/>
</dbReference>
<dbReference type="Gene3D" id="3.30.565.10">
    <property type="entry name" value="Histidine kinase-like ATPase, C-terminal domain"/>
    <property type="match status" value="1"/>
</dbReference>
<dbReference type="CDD" id="cd00130">
    <property type="entry name" value="PAS"/>
    <property type="match status" value="1"/>
</dbReference>
<dbReference type="InterPro" id="IPR003661">
    <property type="entry name" value="HisK_dim/P_dom"/>
</dbReference>
<dbReference type="Gene3D" id="3.30.450.20">
    <property type="entry name" value="PAS domain"/>
    <property type="match status" value="1"/>
</dbReference>
<feature type="domain" description="PAC" evidence="10">
    <location>
        <begin position="117"/>
        <end position="166"/>
    </location>
</feature>
<dbReference type="SUPFAM" id="SSF55874">
    <property type="entry name" value="ATPase domain of HSP90 chaperone/DNA topoisomerase II/histidine kinase"/>
    <property type="match status" value="1"/>
</dbReference>
<dbReference type="InterPro" id="IPR036890">
    <property type="entry name" value="HATPase_C_sf"/>
</dbReference>
<dbReference type="PANTHER" id="PTHR43047:SF9">
    <property type="entry name" value="HISTIDINE KINASE"/>
    <property type="match status" value="1"/>
</dbReference>
<name>A0A5E7EHC0_PSEFL</name>
<dbReference type="SMART" id="SM00388">
    <property type="entry name" value="HisKA"/>
    <property type="match status" value="1"/>
</dbReference>
<dbReference type="GO" id="GO:0000155">
    <property type="term" value="F:phosphorelay sensor kinase activity"/>
    <property type="evidence" value="ECO:0007669"/>
    <property type="project" value="InterPro"/>
</dbReference>
<dbReference type="SMART" id="SM00387">
    <property type="entry name" value="HATPase_c"/>
    <property type="match status" value="1"/>
</dbReference>
<dbReference type="SUPFAM" id="SSF47384">
    <property type="entry name" value="Homodimeric domain of signal transducing histidine kinase"/>
    <property type="match status" value="1"/>
</dbReference>
<dbReference type="SMART" id="SM00448">
    <property type="entry name" value="REC"/>
    <property type="match status" value="1"/>
</dbReference>
<dbReference type="InterPro" id="IPR000014">
    <property type="entry name" value="PAS"/>
</dbReference>
<keyword evidence="3 6" id="KW-0597">Phosphoprotein</keyword>
<dbReference type="InterPro" id="IPR035965">
    <property type="entry name" value="PAS-like_dom_sf"/>
</dbReference>
<dbReference type="OrthoDB" id="9764438at2"/>
<dbReference type="InterPro" id="IPR000700">
    <property type="entry name" value="PAS-assoc_C"/>
</dbReference>
<evidence type="ECO:0000256" key="7">
    <source>
        <dbReference type="SAM" id="Coils"/>
    </source>
</evidence>
<dbReference type="SUPFAM" id="SSF55785">
    <property type="entry name" value="PYP-like sensor domain (PAS domain)"/>
    <property type="match status" value="1"/>
</dbReference>
<keyword evidence="7" id="KW-0175">Coiled coil</keyword>
<dbReference type="Pfam" id="PF00072">
    <property type="entry name" value="Response_reg"/>
    <property type="match status" value="1"/>
</dbReference>
<organism evidence="11 12">
    <name type="scientific">Pseudomonas fluorescens</name>
    <dbReference type="NCBI Taxonomy" id="294"/>
    <lineage>
        <taxon>Bacteria</taxon>
        <taxon>Pseudomonadati</taxon>
        <taxon>Pseudomonadota</taxon>
        <taxon>Gammaproteobacteria</taxon>
        <taxon>Pseudomonadales</taxon>
        <taxon>Pseudomonadaceae</taxon>
        <taxon>Pseudomonas</taxon>
    </lineage>
</organism>
<dbReference type="FunFam" id="1.10.287.130:FF:000081">
    <property type="entry name" value="Hybrid sensor histidine kinase/response regulator"/>
    <property type="match status" value="1"/>
</dbReference>
<dbReference type="EC" id="2.7.13.3" evidence="2"/>
<dbReference type="InterPro" id="IPR004358">
    <property type="entry name" value="Sig_transdc_His_kin-like_C"/>
</dbReference>
<dbReference type="GO" id="GO:0005886">
    <property type="term" value="C:plasma membrane"/>
    <property type="evidence" value="ECO:0007669"/>
    <property type="project" value="TreeGrafter"/>
</dbReference>
<evidence type="ECO:0000259" key="8">
    <source>
        <dbReference type="PROSITE" id="PS50109"/>
    </source>
</evidence>
<comment type="catalytic activity">
    <reaction evidence="1">
        <text>ATP + protein L-histidine = ADP + protein N-phospho-L-histidine.</text>
        <dbReference type="EC" id="2.7.13.3"/>
    </reaction>
</comment>
<evidence type="ECO:0000256" key="4">
    <source>
        <dbReference type="ARBA" id="ARBA00022679"/>
    </source>
</evidence>
<dbReference type="PRINTS" id="PR00344">
    <property type="entry name" value="BCTRLSENSOR"/>
</dbReference>
<dbReference type="NCBIfam" id="TIGR00229">
    <property type="entry name" value="sensory_box"/>
    <property type="match status" value="1"/>
</dbReference>
<dbReference type="CDD" id="cd00082">
    <property type="entry name" value="HisKA"/>
    <property type="match status" value="1"/>
</dbReference>
<keyword evidence="5 11" id="KW-0418">Kinase</keyword>
<dbReference type="Gene3D" id="3.40.50.2300">
    <property type="match status" value="1"/>
</dbReference>
<keyword evidence="4 11" id="KW-0808">Transferase</keyword>
<evidence type="ECO:0000259" key="10">
    <source>
        <dbReference type="PROSITE" id="PS50113"/>
    </source>
</evidence>
<dbReference type="InterPro" id="IPR005467">
    <property type="entry name" value="His_kinase_dom"/>
</dbReference>
<dbReference type="RefSeq" id="WP_150644412.1">
    <property type="nucleotide sequence ID" value="NZ_CABVHQ010000059.1"/>
</dbReference>
<dbReference type="InterPro" id="IPR036097">
    <property type="entry name" value="HisK_dim/P_sf"/>
</dbReference>
<dbReference type="Gene3D" id="1.10.287.130">
    <property type="match status" value="1"/>
</dbReference>
<evidence type="ECO:0000256" key="5">
    <source>
        <dbReference type="ARBA" id="ARBA00022777"/>
    </source>
</evidence>
<dbReference type="PANTHER" id="PTHR43047">
    <property type="entry name" value="TWO-COMPONENT HISTIDINE PROTEIN KINASE"/>
    <property type="match status" value="1"/>
</dbReference>
<gene>
    <name evidence="11" type="primary">rcsC_13</name>
    <name evidence="11" type="ORF">PS691_04574</name>
</gene>
<evidence type="ECO:0000256" key="6">
    <source>
        <dbReference type="PROSITE-ProRule" id="PRU00169"/>
    </source>
</evidence>
<dbReference type="PROSITE" id="PS50113">
    <property type="entry name" value="PAC"/>
    <property type="match status" value="1"/>
</dbReference>
<protein>
    <recommendedName>
        <fullName evidence="2">histidine kinase</fullName>
        <ecNumber evidence="2">2.7.13.3</ecNumber>
    </recommendedName>
</protein>
<dbReference type="PROSITE" id="PS50109">
    <property type="entry name" value="HIS_KIN"/>
    <property type="match status" value="1"/>
</dbReference>
<dbReference type="Pfam" id="PF02518">
    <property type="entry name" value="HATPase_c"/>
    <property type="match status" value="1"/>
</dbReference>
<proteinExistence type="predicted"/>
<feature type="domain" description="Histidine kinase" evidence="8">
    <location>
        <begin position="223"/>
        <end position="436"/>
    </location>
</feature>